<dbReference type="Pfam" id="PF00999">
    <property type="entry name" value="Na_H_Exchanger"/>
    <property type="match status" value="1"/>
</dbReference>
<keyword evidence="12" id="KW-1185">Reference proteome</keyword>
<dbReference type="Gene3D" id="1.20.1530.20">
    <property type="match status" value="1"/>
</dbReference>
<dbReference type="RefSeq" id="WP_219795992.1">
    <property type="nucleotide sequence ID" value="NZ_CP080095.1"/>
</dbReference>
<feature type="domain" description="Cation/H+ exchanger transmembrane" evidence="10">
    <location>
        <begin position="16"/>
        <end position="427"/>
    </location>
</feature>
<dbReference type="InterPro" id="IPR006153">
    <property type="entry name" value="Cation/H_exchanger_TM"/>
</dbReference>
<evidence type="ECO:0000256" key="8">
    <source>
        <dbReference type="ARBA" id="ARBA00023136"/>
    </source>
</evidence>
<accession>A0ABX8UJ78</accession>
<reference evidence="11 12" key="1">
    <citation type="submission" date="2021-07" db="EMBL/GenBank/DDBJ databases">
        <title>Paraburkholderia edwinii protects Aspergillus sp. from phenazines by acting as a toxin sponge.</title>
        <authorList>
            <person name="Dahlstrom K.M."/>
            <person name="Newman D.K."/>
        </authorList>
    </citation>
    <scope>NUCLEOTIDE SEQUENCE [LARGE SCALE GENOMIC DNA]</scope>
    <source>
        <strain evidence="11 12">Pe01</strain>
    </source>
</reference>
<gene>
    <name evidence="11" type="ORF">KZJ38_11280</name>
</gene>
<evidence type="ECO:0000256" key="9">
    <source>
        <dbReference type="SAM" id="Phobius"/>
    </source>
</evidence>
<evidence type="ECO:0000256" key="1">
    <source>
        <dbReference type="ARBA" id="ARBA00004651"/>
    </source>
</evidence>
<name>A0ABX8UJ78_9BURK</name>
<keyword evidence="2" id="KW-0813">Transport</keyword>
<evidence type="ECO:0000313" key="12">
    <source>
        <dbReference type="Proteomes" id="UP000826462"/>
    </source>
</evidence>
<evidence type="ECO:0000313" key="11">
    <source>
        <dbReference type="EMBL" id="QYD66998.1"/>
    </source>
</evidence>
<keyword evidence="5 9" id="KW-0812">Transmembrane</keyword>
<evidence type="ECO:0000256" key="7">
    <source>
        <dbReference type="ARBA" id="ARBA00023065"/>
    </source>
</evidence>
<feature type="transmembrane region" description="Helical" evidence="9">
    <location>
        <begin position="317"/>
        <end position="334"/>
    </location>
</feature>
<evidence type="ECO:0000256" key="6">
    <source>
        <dbReference type="ARBA" id="ARBA00022989"/>
    </source>
</evidence>
<feature type="transmembrane region" description="Helical" evidence="9">
    <location>
        <begin position="194"/>
        <end position="220"/>
    </location>
</feature>
<dbReference type="EMBL" id="CP080095">
    <property type="protein sequence ID" value="QYD66998.1"/>
    <property type="molecule type" value="Genomic_DNA"/>
</dbReference>
<sequence>MMEKAWWFLLIGTLLTFIALARGPIRRLPMTGAMIYIAVGFAIGPAGSGLVATDLASRPGLLAVLAEIGLVVSLFSIGMHLRVPLRNALWLLPLRLGIPAMLVTIALLTGFSLVATGASIGVALFLAAVLAPTDPVLANELRVEHAGDDEPVRFALSGEGGLNDGTAYPFALLGLALCGAHQAGISSGATFAGVAVWGIVSAIGSGWLLAIVFVKAVFVLRTRYGEAIGLDGFLALGLMSAAYGVAIFIHVFGFVAVFAAGVALRHEELRATGDKPPVEVLENMERGEKSDVAKDPERAHAYLAEAMMGFTLEMERIAELSLMLVTGCVVSAHWREMIAWSAVLPALFLFFIARPLSVWLVMAGSQADRQQRHLIGWMGIRGVGAFYYIAMGIDEAGEMLRPLLPMVLDAITLSVFLHGATAGVALKRYLRNR</sequence>
<keyword evidence="4" id="KW-1003">Cell membrane</keyword>
<dbReference type="PANTHER" id="PTHR32507">
    <property type="entry name" value="NA(+)/H(+) ANTIPORTER 1"/>
    <property type="match status" value="1"/>
</dbReference>
<feature type="transmembrane region" description="Helical" evidence="9">
    <location>
        <begin position="374"/>
        <end position="391"/>
    </location>
</feature>
<feature type="transmembrane region" description="Helical" evidence="9">
    <location>
        <begin position="403"/>
        <end position="426"/>
    </location>
</feature>
<evidence type="ECO:0000256" key="2">
    <source>
        <dbReference type="ARBA" id="ARBA00022448"/>
    </source>
</evidence>
<keyword evidence="3" id="KW-0050">Antiport</keyword>
<evidence type="ECO:0000256" key="5">
    <source>
        <dbReference type="ARBA" id="ARBA00022692"/>
    </source>
</evidence>
<feature type="transmembrane region" description="Helical" evidence="9">
    <location>
        <begin position="240"/>
        <end position="264"/>
    </location>
</feature>
<keyword evidence="8 9" id="KW-0472">Membrane</keyword>
<dbReference type="PANTHER" id="PTHR32507:SF8">
    <property type="entry name" value="CNH1P"/>
    <property type="match status" value="1"/>
</dbReference>
<evidence type="ECO:0000259" key="10">
    <source>
        <dbReference type="Pfam" id="PF00999"/>
    </source>
</evidence>
<feature type="transmembrane region" description="Helical" evidence="9">
    <location>
        <begin position="340"/>
        <end position="362"/>
    </location>
</feature>
<protein>
    <submittedName>
        <fullName evidence="11">Cation:proton antiporter</fullName>
    </submittedName>
</protein>
<proteinExistence type="predicted"/>
<feature type="transmembrane region" description="Helical" evidence="9">
    <location>
        <begin position="101"/>
        <end position="131"/>
    </location>
</feature>
<evidence type="ECO:0000256" key="4">
    <source>
        <dbReference type="ARBA" id="ARBA00022475"/>
    </source>
</evidence>
<organism evidence="11 12">
    <name type="scientific">Paraburkholderia edwinii</name>
    <dbReference type="NCBI Taxonomy" id="2861782"/>
    <lineage>
        <taxon>Bacteria</taxon>
        <taxon>Pseudomonadati</taxon>
        <taxon>Pseudomonadota</taxon>
        <taxon>Betaproteobacteria</taxon>
        <taxon>Burkholderiales</taxon>
        <taxon>Burkholderiaceae</taxon>
        <taxon>Paraburkholderia</taxon>
    </lineage>
</organism>
<evidence type="ECO:0000256" key="3">
    <source>
        <dbReference type="ARBA" id="ARBA00022449"/>
    </source>
</evidence>
<dbReference type="InterPro" id="IPR038770">
    <property type="entry name" value="Na+/solute_symporter_sf"/>
</dbReference>
<feature type="transmembrane region" description="Helical" evidence="9">
    <location>
        <begin position="60"/>
        <end position="81"/>
    </location>
</feature>
<keyword evidence="6 9" id="KW-1133">Transmembrane helix</keyword>
<dbReference type="Proteomes" id="UP000826462">
    <property type="component" value="Chromosome 1"/>
</dbReference>
<feature type="transmembrane region" description="Helical" evidence="9">
    <location>
        <begin position="31"/>
        <end position="53"/>
    </location>
</feature>
<comment type="subcellular location">
    <subcellularLocation>
        <location evidence="1">Cell membrane</location>
        <topology evidence="1">Multi-pass membrane protein</topology>
    </subcellularLocation>
</comment>
<keyword evidence="7" id="KW-0406">Ion transport</keyword>